<sequence length="385" mass="44594">MEYLNWTNIPQHILVEIFSYLHVNDRLNASLVCKAWSDCFHHPKLWSRFIFKFDSDVDNEGKAMTCVERYCDVLKDVKIYINQSQKVSRERACYVIDELTSLQKKKLQKFAFHFTGSNPLCFNGNEILDKLKNMFRHQAESELLLHLTSVDLNHCNIAFDNELFLIFAKHHNVLRVLRVQNSCLVDNVTPNSIHELVKKCPCLEELHTFYHCINSDVLETLAEKRSVPFKELCLMCNRSDKYNELIPSDTWRTLSKAHPLCEVTMKFHSSMLHHKIIPLLCSGIPLVKLDLKIYGWLTDEIAHIGATFSSTLIHLSFHTSLDWTRKAPPGLEPALLGLVSQCEKLRELHCYCSLDIEVINSIKTLRNLDNFTLYAFGQNQDGRNP</sequence>
<evidence type="ECO:0000259" key="1">
    <source>
        <dbReference type="PROSITE" id="PS50181"/>
    </source>
</evidence>
<evidence type="ECO:0000313" key="2">
    <source>
        <dbReference type="EMBL" id="CAK8695663.1"/>
    </source>
</evidence>
<dbReference type="SMART" id="SM00256">
    <property type="entry name" value="FBOX"/>
    <property type="match status" value="1"/>
</dbReference>
<name>A0ABP0GVA7_CLALP</name>
<dbReference type="Gene3D" id="3.80.10.10">
    <property type="entry name" value="Ribonuclease Inhibitor"/>
    <property type="match status" value="1"/>
</dbReference>
<feature type="domain" description="F-box" evidence="1">
    <location>
        <begin position="3"/>
        <end position="49"/>
    </location>
</feature>
<dbReference type="Proteomes" id="UP001642483">
    <property type="component" value="Unassembled WGS sequence"/>
</dbReference>
<dbReference type="InterPro" id="IPR032675">
    <property type="entry name" value="LRR_dom_sf"/>
</dbReference>
<dbReference type="Pfam" id="PF12937">
    <property type="entry name" value="F-box-like"/>
    <property type="match status" value="1"/>
</dbReference>
<protein>
    <recommendedName>
        <fullName evidence="1">F-box domain-containing protein</fullName>
    </recommendedName>
</protein>
<proteinExistence type="predicted"/>
<evidence type="ECO:0000313" key="3">
    <source>
        <dbReference type="Proteomes" id="UP001642483"/>
    </source>
</evidence>
<keyword evidence="3" id="KW-1185">Reference proteome</keyword>
<dbReference type="InterPro" id="IPR036047">
    <property type="entry name" value="F-box-like_dom_sf"/>
</dbReference>
<dbReference type="SUPFAM" id="SSF81383">
    <property type="entry name" value="F-box domain"/>
    <property type="match status" value="1"/>
</dbReference>
<dbReference type="EMBL" id="CAWYQH010000152">
    <property type="protein sequence ID" value="CAK8695663.1"/>
    <property type="molecule type" value="Genomic_DNA"/>
</dbReference>
<dbReference type="Gene3D" id="1.20.1280.50">
    <property type="match status" value="1"/>
</dbReference>
<dbReference type="PROSITE" id="PS50181">
    <property type="entry name" value="FBOX"/>
    <property type="match status" value="1"/>
</dbReference>
<gene>
    <name evidence="2" type="ORF">CVLEPA_LOCUS28907</name>
</gene>
<accession>A0ABP0GVA7</accession>
<organism evidence="2 3">
    <name type="scientific">Clavelina lepadiformis</name>
    <name type="common">Light-bulb sea squirt</name>
    <name type="synonym">Ascidia lepadiformis</name>
    <dbReference type="NCBI Taxonomy" id="159417"/>
    <lineage>
        <taxon>Eukaryota</taxon>
        <taxon>Metazoa</taxon>
        <taxon>Chordata</taxon>
        <taxon>Tunicata</taxon>
        <taxon>Ascidiacea</taxon>
        <taxon>Aplousobranchia</taxon>
        <taxon>Clavelinidae</taxon>
        <taxon>Clavelina</taxon>
    </lineage>
</organism>
<comment type="caution">
    <text evidence="2">The sequence shown here is derived from an EMBL/GenBank/DDBJ whole genome shotgun (WGS) entry which is preliminary data.</text>
</comment>
<dbReference type="SUPFAM" id="SSF52047">
    <property type="entry name" value="RNI-like"/>
    <property type="match status" value="1"/>
</dbReference>
<dbReference type="PANTHER" id="PTHR20872:SF1">
    <property type="entry name" value="F-BOX DOMAIN-CONTAINING PROTEIN"/>
    <property type="match status" value="1"/>
</dbReference>
<dbReference type="PANTHER" id="PTHR20872">
    <property type="match status" value="1"/>
</dbReference>
<reference evidence="2 3" key="1">
    <citation type="submission" date="2024-02" db="EMBL/GenBank/DDBJ databases">
        <authorList>
            <person name="Daric V."/>
            <person name="Darras S."/>
        </authorList>
    </citation>
    <scope>NUCLEOTIDE SEQUENCE [LARGE SCALE GENOMIC DNA]</scope>
</reference>
<dbReference type="InterPro" id="IPR001810">
    <property type="entry name" value="F-box_dom"/>
</dbReference>